<name>A0A0E9P8K1_ANGAN</name>
<accession>A0A0E9P8K1</accession>
<reference evidence="1" key="1">
    <citation type="submission" date="2014-11" db="EMBL/GenBank/DDBJ databases">
        <authorList>
            <person name="Amaro Gonzalez C."/>
        </authorList>
    </citation>
    <scope>NUCLEOTIDE SEQUENCE</scope>
</reference>
<dbReference type="AlphaFoldDB" id="A0A0E9P8K1"/>
<reference evidence="1" key="2">
    <citation type="journal article" date="2015" name="Fish Shellfish Immunol.">
        <title>Early steps in the European eel (Anguilla anguilla)-Vibrio vulnificus interaction in the gills: Role of the RtxA13 toxin.</title>
        <authorList>
            <person name="Callol A."/>
            <person name="Pajuelo D."/>
            <person name="Ebbesson L."/>
            <person name="Teles M."/>
            <person name="MacKenzie S."/>
            <person name="Amaro C."/>
        </authorList>
    </citation>
    <scope>NUCLEOTIDE SEQUENCE</scope>
</reference>
<sequence>MRGMGYTGYMSSKMVISPDNNELIISNNNMKQTPRNIHSTYTVCRHRALILFERQHLMDYSDKS</sequence>
<evidence type="ECO:0000313" key="1">
    <source>
        <dbReference type="EMBL" id="JAH00956.1"/>
    </source>
</evidence>
<organism evidence="1">
    <name type="scientific">Anguilla anguilla</name>
    <name type="common">European freshwater eel</name>
    <name type="synonym">Muraena anguilla</name>
    <dbReference type="NCBI Taxonomy" id="7936"/>
    <lineage>
        <taxon>Eukaryota</taxon>
        <taxon>Metazoa</taxon>
        <taxon>Chordata</taxon>
        <taxon>Craniata</taxon>
        <taxon>Vertebrata</taxon>
        <taxon>Euteleostomi</taxon>
        <taxon>Actinopterygii</taxon>
        <taxon>Neopterygii</taxon>
        <taxon>Teleostei</taxon>
        <taxon>Anguilliformes</taxon>
        <taxon>Anguillidae</taxon>
        <taxon>Anguilla</taxon>
    </lineage>
</organism>
<proteinExistence type="predicted"/>
<protein>
    <submittedName>
        <fullName evidence="1">Uncharacterized protein</fullName>
    </submittedName>
</protein>
<dbReference type="EMBL" id="GBXM01107621">
    <property type="protein sequence ID" value="JAH00956.1"/>
    <property type="molecule type" value="Transcribed_RNA"/>
</dbReference>